<dbReference type="EMBL" id="BK016144">
    <property type="protein sequence ID" value="DAF98289.1"/>
    <property type="molecule type" value="Genomic_DNA"/>
</dbReference>
<reference evidence="1" key="1">
    <citation type="journal article" date="2021" name="Proc. Natl. Acad. Sci. U.S.A.">
        <title>A Catalog of Tens of Thousands of Viruses from Human Metagenomes Reveals Hidden Associations with Chronic Diseases.</title>
        <authorList>
            <person name="Tisza M.J."/>
            <person name="Buck C.B."/>
        </authorList>
    </citation>
    <scope>NUCLEOTIDE SEQUENCE</scope>
    <source>
        <strain evidence="1">CtaDn21</strain>
    </source>
</reference>
<accession>A0A8S5UUY3</accession>
<proteinExistence type="predicted"/>
<evidence type="ECO:0000313" key="1">
    <source>
        <dbReference type="EMBL" id="DAF98289.1"/>
    </source>
</evidence>
<organism evidence="1">
    <name type="scientific">Siphoviridae sp. ctaDn21</name>
    <dbReference type="NCBI Taxonomy" id="2825563"/>
    <lineage>
        <taxon>Viruses</taxon>
        <taxon>Duplodnaviria</taxon>
        <taxon>Heunggongvirae</taxon>
        <taxon>Uroviricota</taxon>
        <taxon>Caudoviricetes</taxon>
    </lineage>
</organism>
<sequence length="47" mass="5363">MSNKSPTARILLAGNLGYLENLITQYGGTTPIEQIYQKEKEKHNDKR</sequence>
<name>A0A8S5UUY3_9CAUD</name>
<protein>
    <submittedName>
        <fullName evidence="1">Uncharacterized protein</fullName>
    </submittedName>
</protein>